<feature type="compositionally biased region" description="Low complexity" evidence="1">
    <location>
        <begin position="82"/>
        <end position="97"/>
    </location>
</feature>
<feature type="compositionally biased region" description="Low complexity" evidence="1">
    <location>
        <begin position="144"/>
        <end position="155"/>
    </location>
</feature>
<name>A0A1Z5R7C1_SORBI</name>
<proteinExistence type="predicted"/>
<dbReference type="Proteomes" id="UP000000768">
    <property type="component" value="Chromosome 8"/>
</dbReference>
<dbReference type="InParanoid" id="A0A1Z5R7C1"/>
<evidence type="ECO:0000313" key="3">
    <source>
        <dbReference type="Proteomes" id="UP000000768"/>
    </source>
</evidence>
<organism evidence="2 3">
    <name type="scientific">Sorghum bicolor</name>
    <name type="common">Sorghum</name>
    <name type="synonym">Sorghum vulgare</name>
    <dbReference type="NCBI Taxonomy" id="4558"/>
    <lineage>
        <taxon>Eukaryota</taxon>
        <taxon>Viridiplantae</taxon>
        <taxon>Streptophyta</taxon>
        <taxon>Embryophyta</taxon>
        <taxon>Tracheophyta</taxon>
        <taxon>Spermatophyta</taxon>
        <taxon>Magnoliopsida</taxon>
        <taxon>Liliopsida</taxon>
        <taxon>Poales</taxon>
        <taxon>Poaceae</taxon>
        <taxon>PACMAD clade</taxon>
        <taxon>Panicoideae</taxon>
        <taxon>Andropogonodae</taxon>
        <taxon>Andropogoneae</taxon>
        <taxon>Sorghinae</taxon>
        <taxon>Sorghum</taxon>
    </lineage>
</organism>
<sequence length="271" mass="28988">MPLPCDDGSGWSESNARNRHGETAAAAAKSSASPLMSLAAAAVGDVAPDARSPAISFFLAWAAAREARLRLARARSARRHSAAGTRTAASTTSSTTAQGKQQQTAAHSAAVPPATSPHRGCSRARRRSRSRRASTGGDRRSRRSSSIAAAAVAGDGDADPSPRPVDAGADADADRRWPRRCFWWLWCSWRRPSRACSPQASPIVPDPDRRRRRSQRPRRIDITWRFVRGRANGRPAGGGDAFAEPGREIRRRGGCAMRGAPPYILAGHLSG</sequence>
<reference evidence="3" key="2">
    <citation type="journal article" date="2018" name="Plant J.">
        <title>The Sorghum bicolor reference genome: improved assembly, gene annotations, a transcriptome atlas, and signatures of genome organization.</title>
        <authorList>
            <person name="McCormick R.F."/>
            <person name="Truong S.K."/>
            <person name="Sreedasyam A."/>
            <person name="Jenkins J."/>
            <person name="Shu S."/>
            <person name="Sims D."/>
            <person name="Kennedy M."/>
            <person name="Amirebrahimi M."/>
            <person name="Weers B.D."/>
            <person name="McKinley B."/>
            <person name="Mattison A."/>
            <person name="Morishige D.T."/>
            <person name="Grimwood J."/>
            <person name="Schmutz J."/>
            <person name="Mullet J.E."/>
        </authorList>
    </citation>
    <scope>NUCLEOTIDE SEQUENCE [LARGE SCALE GENOMIC DNA]</scope>
    <source>
        <strain evidence="3">cv. BTx623</strain>
    </source>
</reference>
<keyword evidence="3" id="KW-1185">Reference proteome</keyword>
<dbReference type="AlphaFoldDB" id="A0A1Z5R7C1"/>
<feature type="region of interest" description="Disordered" evidence="1">
    <location>
        <begin position="194"/>
        <end position="217"/>
    </location>
</feature>
<reference evidence="2 3" key="1">
    <citation type="journal article" date="2009" name="Nature">
        <title>The Sorghum bicolor genome and the diversification of grasses.</title>
        <authorList>
            <person name="Paterson A.H."/>
            <person name="Bowers J.E."/>
            <person name="Bruggmann R."/>
            <person name="Dubchak I."/>
            <person name="Grimwood J."/>
            <person name="Gundlach H."/>
            <person name="Haberer G."/>
            <person name="Hellsten U."/>
            <person name="Mitros T."/>
            <person name="Poliakov A."/>
            <person name="Schmutz J."/>
            <person name="Spannagl M."/>
            <person name="Tang H."/>
            <person name="Wang X."/>
            <person name="Wicker T."/>
            <person name="Bharti A.K."/>
            <person name="Chapman J."/>
            <person name="Feltus F.A."/>
            <person name="Gowik U."/>
            <person name="Grigoriev I.V."/>
            <person name="Lyons E."/>
            <person name="Maher C.A."/>
            <person name="Martis M."/>
            <person name="Narechania A."/>
            <person name="Otillar R.P."/>
            <person name="Penning B.W."/>
            <person name="Salamov A.A."/>
            <person name="Wang Y."/>
            <person name="Zhang L."/>
            <person name="Carpita N.C."/>
            <person name="Freeling M."/>
            <person name="Gingle A.R."/>
            <person name="Hash C.T."/>
            <person name="Keller B."/>
            <person name="Klein P."/>
            <person name="Kresovich S."/>
            <person name="McCann M.C."/>
            <person name="Ming R."/>
            <person name="Peterson D.G."/>
            <person name="Mehboob-ur-Rahman"/>
            <person name="Ware D."/>
            <person name="Westhoff P."/>
            <person name="Mayer K.F."/>
            <person name="Messing J."/>
            <person name="Rokhsar D.S."/>
        </authorList>
    </citation>
    <scope>NUCLEOTIDE SEQUENCE [LARGE SCALE GENOMIC DNA]</scope>
    <source>
        <strain evidence="3">cv. BTx623</strain>
    </source>
</reference>
<evidence type="ECO:0000256" key="1">
    <source>
        <dbReference type="SAM" id="MobiDB-lite"/>
    </source>
</evidence>
<dbReference type="Gramene" id="OQU79663">
    <property type="protein sequence ID" value="OQU79663"/>
    <property type="gene ID" value="SORBI_3008G176401"/>
</dbReference>
<protein>
    <submittedName>
        <fullName evidence="2">Uncharacterized protein</fullName>
    </submittedName>
</protein>
<dbReference type="EMBL" id="CM000767">
    <property type="protein sequence ID" value="OQU79663.1"/>
    <property type="molecule type" value="Genomic_DNA"/>
</dbReference>
<feature type="compositionally biased region" description="Basic residues" evidence="1">
    <location>
        <begin position="120"/>
        <end position="132"/>
    </location>
</feature>
<feature type="region of interest" description="Disordered" evidence="1">
    <location>
        <begin position="75"/>
        <end position="172"/>
    </location>
</feature>
<gene>
    <name evidence="2" type="ORF">SORBI_3008G176401</name>
</gene>
<evidence type="ECO:0000313" key="2">
    <source>
        <dbReference type="EMBL" id="OQU79663.1"/>
    </source>
</evidence>
<accession>A0A1Z5R7C1</accession>
<feature type="region of interest" description="Disordered" evidence="1">
    <location>
        <begin position="1"/>
        <end position="32"/>
    </location>
</feature>